<dbReference type="InterPro" id="IPR052984">
    <property type="entry name" value="UPF0421"/>
</dbReference>
<comment type="caution">
    <text evidence="8">The sequence shown here is derived from an EMBL/GenBank/DDBJ whole genome shotgun (WGS) entry which is preliminary data.</text>
</comment>
<keyword evidence="3 6" id="KW-0812">Transmembrane</keyword>
<keyword evidence="5 6" id="KW-0472">Membrane</keyword>
<dbReference type="InterPro" id="IPR010343">
    <property type="entry name" value="ArAE_1"/>
</dbReference>
<dbReference type="Proteomes" id="UP000076603">
    <property type="component" value="Unassembled WGS sequence"/>
</dbReference>
<feature type="transmembrane region" description="Helical" evidence="6">
    <location>
        <begin position="119"/>
        <end position="141"/>
    </location>
</feature>
<protein>
    <recommendedName>
        <fullName evidence="7">Putative aromatic acid exporter C-terminal domain-containing protein</fullName>
    </recommendedName>
</protein>
<evidence type="ECO:0000313" key="9">
    <source>
        <dbReference type="Proteomes" id="UP000076603"/>
    </source>
</evidence>
<dbReference type="STRING" id="1121326.CLMAG_19810"/>
<feature type="transmembrane region" description="Helical" evidence="6">
    <location>
        <begin position="59"/>
        <end position="88"/>
    </location>
</feature>
<accession>A0A161YN88</accession>
<comment type="subcellular location">
    <subcellularLocation>
        <location evidence="1">Cell membrane</location>
        <topology evidence="1">Multi-pass membrane protein</topology>
    </subcellularLocation>
</comment>
<dbReference type="AlphaFoldDB" id="A0A161YN88"/>
<evidence type="ECO:0000313" key="8">
    <source>
        <dbReference type="EMBL" id="KZL92172.1"/>
    </source>
</evidence>
<dbReference type="InterPro" id="IPR021062">
    <property type="entry name" value="ArAE_1_C"/>
</dbReference>
<evidence type="ECO:0000256" key="3">
    <source>
        <dbReference type="ARBA" id="ARBA00022692"/>
    </source>
</evidence>
<evidence type="ECO:0000256" key="4">
    <source>
        <dbReference type="ARBA" id="ARBA00022989"/>
    </source>
</evidence>
<dbReference type="Gene3D" id="1.20.120.940">
    <property type="entry name" value="Putative aromatic acid exporter, C-terminal domain"/>
    <property type="match status" value="1"/>
</dbReference>
<keyword evidence="9" id="KW-1185">Reference proteome</keyword>
<dbReference type="Pfam" id="PF06081">
    <property type="entry name" value="ArAE_1"/>
    <property type="match status" value="1"/>
</dbReference>
<dbReference type="PANTHER" id="PTHR40064">
    <property type="entry name" value="MEMBRANE PROTEIN-RELATED"/>
    <property type="match status" value="1"/>
</dbReference>
<feature type="transmembrane region" description="Helical" evidence="6">
    <location>
        <begin position="12"/>
        <end position="39"/>
    </location>
</feature>
<proteinExistence type="predicted"/>
<evidence type="ECO:0000259" key="7">
    <source>
        <dbReference type="Pfam" id="PF11728"/>
    </source>
</evidence>
<dbReference type="PATRIC" id="fig|1121326.3.peg.1971"/>
<dbReference type="Pfam" id="PF11728">
    <property type="entry name" value="ArAE_1_C"/>
    <property type="match status" value="1"/>
</dbReference>
<evidence type="ECO:0000256" key="6">
    <source>
        <dbReference type="SAM" id="Phobius"/>
    </source>
</evidence>
<sequence length="318" mass="37151">MKFIGYRTLKTGIGASIAMIIAKQLGLQYAVSAGIITILSIQNTKKQSAKIAIQRIASFLIALLIASILFKIIGYYAVTFGIFLLIFIPVLVRFKLEQGIVVSSVLTTHLLVEKSTSMFWVWNELLLMLIGVSVALVLNLYMPSIEGQIKKDQAYIEEKMKEILVQMAKALKENYNSIGEQELFNNLKDRLYTARNNAYQNLNNYFLLDASYYVQYMEMRIQQFDTIKRMKEHFKKFFMTYEQTIMIADFTEQVAHSLYEENTCEQLIKDINELRENFRRMSLPVTREEFENRAMLFQFLNDMEQFLRIKNEFKQNPS</sequence>
<dbReference type="GO" id="GO:0005886">
    <property type="term" value="C:plasma membrane"/>
    <property type="evidence" value="ECO:0007669"/>
    <property type="project" value="UniProtKB-SubCell"/>
</dbReference>
<dbReference type="OrthoDB" id="357521at2"/>
<keyword evidence="4 6" id="KW-1133">Transmembrane helix</keyword>
<organism evidence="8 9">
    <name type="scientific">Clostridium magnum DSM 2767</name>
    <dbReference type="NCBI Taxonomy" id="1121326"/>
    <lineage>
        <taxon>Bacteria</taxon>
        <taxon>Bacillati</taxon>
        <taxon>Bacillota</taxon>
        <taxon>Clostridia</taxon>
        <taxon>Eubacteriales</taxon>
        <taxon>Clostridiaceae</taxon>
        <taxon>Clostridium</taxon>
    </lineage>
</organism>
<dbReference type="InterPro" id="IPR038323">
    <property type="entry name" value="ArAE_1_C_sf"/>
</dbReference>
<name>A0A161YN88_9CLOT</name>
<dbReference type="EMBL" id="LWAE01000002">
    <property type="protein sequence ID" value="KZL92172.1"/>
    <property type="molecule type" value="Genomic_DNA"/>
</dbReference>
<reference evidence="8 9" key="1">
    <citation type="submission" date="2016-04" db="EMBL/GenBank/DDBJ databases">
        <title>Genome sequence of Clostridium magnum DSM 2767.</title>
        <authorList>
            <person name="Poehlein A."/>
            <person name="Uhlig R."/>
            <person name="Fischer R."/>
            <person name="Bahl H."/>
            <person name="Daniel R."/>
        </authorList>
    </citation>
    <scope>NUCLEOTIDE SEQUENCE [LARGE SCALE GENOMIC DNA]</scope>
    <source>
        <strain evidence="8 9">DSM 2767</strain>
    </source>
</reference>
<evidence type="ECO:0000256" key="5">
    <source>
        <dbReference type="ARBA" id="ARBA00023136"/>
    </source>
</evidence>
<evidence type="ECO:0000256" key="1">
    <source>
        <dbReference type="ARBA" id="ARBA00004651"/>
    </source>
</evidence>
<dbReference type="PANTHER" id="PTHR40064:SF1">
    <property type="entry name" value="MEMBRANE PROTEIN"/>
    <property type="match status" value="1"/>
</dbReference>
<feature type="domain" description="Putative aromatic acid exporter C-terminal" evidence="7">
    <location>
        <begin position="147"/>
        <end position="311"/>
    </location>
</feature>
<dbReference type="RefSeq" id="WP_066621467.1">
    <property type="nucleotide sequence ID" value="NZ_FQXL01000004.1"/>
</dbReference>
<keyword evidence="2" id="KW-1003">Cell membrane</keyword>
<gene>
    <name evidence="8" type="ORF">CLMAG_19810</name>
</gene>
<evidence type="ECO:0000256" key="2">
    <source>
        <dbReference type="ARBA" id="ARBA00022475"/>
    </source>
</evidence>